<evidence type="ECO:0000256" key="1">
    <source>
        <dbReference type="ARBA" id="ARBA00004141"/>
    </source>
</evidence>
<comment type="subcellular location">
    <subcellularLocation>
        <location evidence="1">Membrane</location>
        <topology evidence="1">Multi-pass membrane protein</topology>
    </subcellularLocation>
</comment>
<dbReference type="EMBL" id="JAJFZP010000011">
    <property type="protein sequence ID" value="MCC3270410.1"/>
    <property type="molecule type" value="Genomic_DNA"/>
</dbReference>
<feature type="transmembrane region" description="Helical" evidence="6">
    <location>
        <begin position="47"/>
        <end position="68"/>
    </location>
</feature>
<dbReference type="GO" id="GO:0140359">
    <property type="term" value="F:ABC-type transporter activity"/>
    <property type="evidence" value="ECO:0007669"/>
    <property type="project" value="InterPro"/>
</dbReference>
<dbReference type="PANTHER" id="PTHR43077:SF10">
    <property type="entry name" value="TRANSPORT PERMEASE PROTEIN"/>
    <property type="match status" value="1"/>
</dbReference>
<feature type="transmembrane region" description="Helical" evidence="6">
    <location>
        <begin position="245"/>
        <end position="265"/>
    </location>
</feature>
<feature type="transmembrane region" description="Helical" evidence="6">
    <location>
        <begin position="555"/>
        <end position="580"/>
    </location>
</feature>
<sequence>MSHISPTSSDHPPDAVSAAEDSDPAKDAQALEAAALKRAKAERIGRYVAMFLMPLLMVSMLVGGYLAAMHAPTPHNMPIAVSGTAQQAGSFADAMEAANADAVDVRVVDSADEARKLVLDREVSGAVSLTDAAATVYTAGAAGASQTGTVTALLAPQVLAQGLTLTSEDLAPLPDNDMAGLGAMFMTTALMLAGYMPLSLVLSNSPELLRFRRFVPLLAGWSALIAALVWTVVGPVMGVVEGHTAAVLGICWLSVFAVGSVQLFLTRIFGPMAVLVGMLFLMVLGVPASNMSMSVHTMPGLYPILHSFLPAAATGESLRSVLYFGGDGAGGHLAVLVIGAVAALLLTLGLDALKKRRKPDAKPLAVNVASLHGGPRPKSRVWRYVTLAFFPLVMVSMMLTMMLGAMYQPTPRDMPVAIVGATAEQAEQAASGLEENMSGLFELTALDSADDAREQVGDRTVVAAYVLPSAENPTATLLTNQAAGISAQQVVDRVFAQVAAGQQMELVTEDVAPLASEDSMGMATMYLAMGWIMAGFMIIVVGATAQPASRPLRRLLPIVAGWAVGYSALLWVIAAVFVGAIDGHFWQLWAVGAAAIFCVAMFTAVFERLIGMLAILPVIGILTFLGVPASGAAMSIYMEPEIFRFLHEVLPMPAAVESIRSILYFGGDTVWSHLLTLGIWGAASLTVVAVIDRLKPPCTEAWPVDEVPAPAAPAAPGASAAAAEDKADELEFAAV</sequence>
<feature type="transmembrane region" description="Helical" evidence="6">
    <location>
        <begin position="214"/>
        <end position="233"/>
    </location>
</feature>
<dbReference type="GO" id="GO:0016020">
    <property type="term" value="C:membrane"/>
    <property type="evidence" value="ECO:0007669"/>
    <property type="project" value="UniProtKB-SubCell"/>
</dbReference>
<organism evidence="8 9">
    <name type="scientific">Arthrobacter gengyunqii</name>
    <dbReference type="NCBI Taxonomy" id="2886940"/>
    <lineage>
        <taxon>Bacteria</taxon>
        <taxon>Bacillati</taxon>
        <taxon>Actinomycetota</taxon>
        <taxon>Actinomycetes</taxon>
        <taxon>Micrococcales</taxon>
        <taxon>Micrococcaceae</taxon>
        <taxon>Arthrobacter</taxon>
    </lineage>
</organism>
<feature type="domain" description="ABC-2 type transporter transmembrane" evidence="7">
    <location>
        <begin position="386"/>
        <end position="689"/>
    </location>
</feature>
<feature type="transmembrane region" description="Helical" evidence="6">
    <location>
        <begin position="272"/>
        <end position="293"/>
    </location>
</feature>
<feature type="transmembrane region" description="Helical" evidence="6">
    <location>
        <begin position="384"/>
        <end position="407"/>
    </location>
</feature>
<evidence type="ECO:0000256" key="2">
    <source>
        <dbReference type="ARBA" id="ARBA00022692"/>
    </source>
</evidence>
<feature type="transmembrane region" description="Helical" evidence="6">
    <location>
        <begin position="613"/>
        <end position="638"/>
    </location>
</feature>
<feature type="transmembrane region" description="Helical" evidence="6">
    <location>
        <begin position="178"/>
        <end position="202"/>
    </location>
</feature>
<feature type="compositionally biased region" description="Polar residues" evidence="5">
    <location>
        <begin position="1"/>
        <end position="10"/>
    </location>
</feature>
<evidence type="ECO:0000313" key="9">
    <source>
        <dbReference type="Proteomes" id="UP001139264"/>
    </source>
</evidence>
<keyword evidence="4 6" id="KW-0472">Membrane</keyword>
<gene>
    <name evidence="8" type="ORF">LJ751_13785</name>
</gene>
<accession>A0A9X1M3Y2</accession>
<feature type="transmembrane region" description="Helical" evidence="6">
    <location>
        <begin position="586"/>
        <end position="606"/>
    </location>
</feature>
<evidence type="ECO:0000256" key="3">
    <source>
        <dbReference type="ARBA" id="ARBA00022989"/>
    </source>
</evidence>
<keyword evidence="2 6" id="KW-0812">Transmembrane</keyword>
<evidence type="ECO:0000313" key="8">
    <source>
        <dbReference type="EMBL" id="MCC3270410.1"/>
    </source>
</evidence>
<dbReference type="PANTHER" id="PTHR43077">
    <property type="entry name" value="TRANSPORT PERMEASE YVFS-RELATED"/>
    <property type="match status" value="1"/>
</dbReference>
<dbReference type="AlphaFoldDB" id="A0A9X1M3Y2"/>
<feature type="transmembrane region" description="Helical" evidence="6">
    <location>
        <begin position="670"/>
        <end position="691"/>
    </location>
</feature>
<evidence type="ECO:0000259" key="7">
    <source>
        <dbReference type="Pfam" id="PF12698"/>
    </source>
</evidence>
<reference evidence="8" key="1">
    <citation type="submission" date="2021-10" db="EMBL/GenBank/DDBJ databases">
        <title>Novel species in genus Arthrobacter.</title>
        <authorList>
            <person name="Liu Y."/>
        </authorList>
    </citation>
    <scope>NUCLEOTIDE SEQUENCE</scope>
    <source>
        <strain evidence="8">Zg-Y809</strain>
    </source>
</reference>
<keyword evidence="3 6" id="KW-1133">Transmembrane helix</keyword>
<dbReference type="InterPro" id="IPR013525">
    <property type="entry name" value="ABC2_TM"/>
</dbReference>
<feature type="region of interest" description="Disordered" evidence="5">
    <location>
        <begin position="1"/>
        <end position="26"/>
    </location>
</feature>
<evidence type="ECO:0000256" key="5">
    <source>
        <dbReference type="SAM" id="MobiDB-lite"/>
    </source>
</evidence>
<dbReference type="Pfam" id="PF12698">
    <property type="entry name" value="ABC2_membrane_3"/>
    <property type="match status" value="1"/>
</dbReference>
<proteinExistence type="predicted"/>
<dbReference type="InterPro" id="IPR051328">
    <property type="entry name" value="T7SS_ABC-Transporter"/>
</dbReference>
<evidence type="ECO:0000256" key="4">
    <source>
        <dbReference type="ARBA" id="ARBA00023136"/>
    </source>
</evidence>
<feature type="transmembrane region" description="Helical" evidence="6">
    <location>
        <begin position="523"/>
        <end position="543"/>
    </location>
</feature>
<comment type="caution">
    <text evidence="8">The sequence shown here is derived from an EMBL/GenBank/DDBJ whole genome shotgun (WGS) entry which is preliminary data.</text>
</comment>
<dbReference type="Proteomes" id="UP001139264">
    <property type="component" value="Unassembled WGS sequence"/>
</dbReference>
<protein>
    <submittedName>
        <fullName evidence="8">ABC transporter permease</fullName>
    </submittedName>
</protein>
<feature type="transmembrane region" description="Helical" evidence="6">
    <location>
        <begin position="333"/>
        <end position="353"/>
    </location>
</feature>
<evidence type="ECO:0000256" key="6">
    <source>
        <dbReference type="SAM" id="Phobius"/>
    </source>
</evidence>
<dbReference type="RefSeq" id="WP_227908683.1">
    <property type="nucleotide sequence ID" value="NZ_CP095461.1"/>
</dbReference>
<name>A0A9X1M3Y2_9MICC</name>